<feature type="transmembrane region" description="Helical" evidence="1">
    <location>
        <begin position="86"/>
        <end position="106"/>
    </location>
</feature>
<dbReference type="Proteomes" id="UP000307440">
    <property type="component" value="Unassembled WGS sequence"/>
</dbReference>
<keyword evidence="1" id="KW-0812">Transmembrane</keyword>
<keyword evidence="1" id="KW-0472">Membrane</keyword>
<feature type="transmembrane region" description="Helical" evidence="1">
    <location>
        <begin position="168"/>
        <end position="196"/>
    </location>
</feature>
<accession>A0A5C3KXP0</accession>
<evidence type="ECO:0000313" key="3">
    <source>
        <dbReference type="Proteomes" id="UP000307440"/>
    </source>
</evidence>
<proteinExistence type="predicted"/>
<feature type="transmembrane region" description="Helical" evidence="1">
    <location>
        <begin position="244"/>
        <end position="264"/>
    </location>
</feature>
<organism evidence="2 3">
    <name type="scientific">Coprinopsis marcescibilis</name>
    <name type="common">Agaric fungus</name>
    <name type="synonym">Psathyrella marcescibilis</name>
    <dbReference type="NCBI Taxonomy" id="230819"/>
    <lineage>
        <taxon>Eukaryota</taxon>
        <taxon>Fungi</taxon>
        <taxon>Dikarya</taxon>
        <taxon>Basidiomycota</taxon>
        <taxon>Agaricomycotina</taxon>
        <taxon>Agaricomycetes</taxon>
        <taxon>Agaricomycetidae</taxon>
        <taxon>Agaricales</taxon>
        <taxon>Agaricineae</taxon>
        <taxon>Psathyrellaceae</taxon>
        <taxon>Coprinopsis</taxon>
    </lineage>
</organism>
<dbReference type="OrthoDB" id="2988301at2759"/>
<feature type="transmembrane region" description="Helical" evidence="1">
    <location>
        <begin position="208"/>
        <end position="232"/>
    </location>
</feature>
<sequence length="292" mass="32166">MSDSDQRVSRPVVHAFVSLNLIGGGGLLIVVVTALASRTIKRWPSWYSFCVSWIISAISYSLLTLAGQQFRSTPSESLCMIQAAAIYSAPTLTASTTLALLVHILLRMCYARSADGSEASKGTKIFLLAVPYVVWLVILIGVILFSSANPTTVEKDPAGTYCHSQDPIWRQMSSLVVLIVATTAVLVQFALGYLMYKNTEIRLDNAKLFATAIRVISFGSIGFLTLTVALAYSTQSPHQEIFDLILSTFPIMALLTFGTQKDLLNAWAFWRRKRPPPETRSSYETLQTLDRA</sequence>
<protein>
    <recommendedName>
        <fullName evidence="4">G-protein coupled receptors family 3 profile domain-containing protein</fullName>
    </recommendedName>
</protein>
<gene>
    <name evidence="2" type="ORF">FA15DRAFT_755855</name>
</gene>
<feature type="transmembrane region" description="Helical" evidence="1">
    <location>
        <begin position="12"/>
        <end position="34"/>
    </location>
</feature>
<feature type="transmembrane region" description="Helical" evidence="1">
    <location>
        <begin position="126"/>
        <end position="148"/>
    </location>
</feature>
<keyword evidence="3" id="KW-1185">Reference proteome</keyword>
<evidence type="ECO:0000256" key="1">
    <source>
        <dbReference type="SAM" id="Phobius"/>
    </source>
</evidence>
<keyword evidence="1" id="KW-1133">Transmembrane helix</keyword>
<dbReference type="STRING" id="230819.A0A5C3KXP0"/>
<name>A0A5C3KXP0_COPMA</name>
<dbReference type="EMBL" id="ML210187">
    <property type="protein sequence ID" value="TFK25326.1"/>
    <property type="molecule type" value="Genomic_DNA"/>
</dbReference>
<feature type="transmembrane region" description="Helical" evidence="1">
    <location>
        <begin position="46"/>
        <end position="66"/>
    </location>
</feature>
<evidence type="ECO:0008006" key="4">
    <source>
        <dbReference type="Google" id="ProtNLM"/>
    </source>
</evidence>
<dbReference type="AlphaFoldDB" id="A0A5C3KXP0"/>
<reference evidence="2 3" key="1">
    <citation type="journal article" date="2019" name="Nat. Ecol. Evol.">
        <title>Megaphylogeny resolves global patterns of mushroom evolution.</title>
        <authorList>
            <person name="Varga T."/>
            <person name="Krizsan K."/>
            <person name="Foldi C."/>
            <person name="Dima B."/>
            <person name="Sanchez-Garcia M."/>
            <person name="Sanchez-Ramirez S."/>
            <person name="Szollosi G.J."/>
            <person name="Szarkandi J.G."/>
            <person name="Papp V."/>
            <person name="Albert L."/>
            <person name="Andreopoulos W."/>
            <person name="Angelini C."/>
            <person name="Antonin V."/>
            <person name="Barry K.W."/>
            <person name="Bougher N.L."/>
            <person name="Buchanan P."/>
            <person name="Buyck B."/>
            <person name="Bense V."/>
            <person name="Catcheside P."/>
            <person name="Chovatia M."/>
            <person name="Cooper J."/>
            <person name="Damon W."/>
            <person name="Desjardin D."/>
            <person name="Finy P."/>
            <person name="Geml J."/>
            <person name="Haridas S."/>
            <person name="Hughes K."/>
            <person name="Justo A."/>
            <person name="Karasinski D."/>
            <person name="Kautmanova I."/>
            <person name="Kiss B."/>
            <person name="Kocsube S."/>
            <person name="Kotiranta H."/>
            <person name="LaButti K.M."/>
            <person name="Lechner B.E."/>
            <person name="Liimatainen K."/>
            <person name="Lipzen A."/>
            <person name="Lukacs Z."/>
            <person name="Mihaltcheva S."/>
            <person name="Morgado L.N."/>
            <person name="Niskanen T."/>
            <person name="Noordeloos M.E."/>
            <person name="Ohm R.A."/>
            <person name="Ortiz-Santana B."/>
            <person name="Ovrebo C."/>
            <person name="Racz N."/>
            <person name="Riley R."/>
            <person name="Savchenko A."/>
            <person name="Shiryaev A."/>
            <person name="Soop K."/>
            <person name="Spirin V."/>
            <person name="Szebenyi C."/>
            <person name="Tomsovsky M."/>
            <person name="Tulloss R.E."/>
            <person name="Uehling J."/>
            <person name="Grigoriev I.V."/>
            <person name="Vagvolgyi C."/>
            <person name="Papp T."/>
            <person name="Martin F.M."/>
            <person name="Miettinen O."/>
            <person name="Hibbett D.S."/>
            <person name="Nagy L.G."/>
        </authorList>
    </citation>
    <scope>NUCLEOTIDE SEQUENCE [LARGE SCALE GENOMIC DNA]</scope>
    <source>
        <strain evidence="2 3">CBS 121175</strain>
    </source>
</reference>
<evidence type="ECO:0000313" key="2">
    <source>
        <dbReference type="EMBL" id="TFK25326.1"/>
    </source>
</evidence>